<reference evidence="2 3" key="1">
    <citation type="submission" date="2021-12" db="EMBL/GenBank/DDBJ databases">
        <title>Discovery of the Pendulisporaceae a myxobacterial family with distinct sporulation behavior and unique specialized metabolism.</title>
        <authorList>
            <person name="Garcia R."/>
            <person name="Popoff A."/>
            <person name="Bader C.D."/>
            <person name="Loehr J."/>
            <person name="Walesch S."/>
            <person name="Walt C."/>
            <person name="Boldt J."/>
            <person name="Bunk B."/>
            <person name="Haeckl F.J.F.P.J."/>
            <person name="Gunesch A.P."/>
            <person name="Birkelbach J."/>
            <person name="Nuebel U."/>
            <person name="Pietschmann T."/>
            <person name="Bach T."/>
            <person name="Mueller R."/>
        </authorList>
    </citation>
    <scope>NUCLEOTIDE SEQUENCE [LARGE SCALE GENOMIC DNA]</scope>
    <source>
        <strain evidence="2 3">MSr11954</strain>
    </source>
</reference>
<dbReference type="PROSITE" id="PS51257">
    <property type="entry name" value="PROKAR_LIPOPROTEIN"/>
    <property type="match status" value="1"/>
</dbReference>
<protein>
    <recommendedName>
        <fullName evidence="4">Lipoprotein</fullName>
    </recommendedName>
</protein>
<proteinExistence type="predicted"/>
<feature type="signal peptide" evidence="1">
    <location>
        <begin position="1"/>
        <end position="22"/>
    </location>
</feature>
<dbReference type="RefSeq" id="WP_394823116.1">
    <property type="nucleotide sequence ID" value="NZ_CP089984.1"/>
</dbReference>
<keyword evidence="3" id="KW-1185">Reference proteome</keyword>
<dbReference type="Proteomes" id="UP001370348">
    <property type="component" value="Chromosome"/>
</dbReference>
<accession>A0ABZ2LRG0</accession>
<evidence type="ECO:0000313" key="2">
    <source>
        <dbReference type="EMBL" id="WXB13504.1"/>
    </source>
</evidence>
<feature type="chain" id="PRO_5047275191" description="Lipoprotein" evidence="1">
    <location>
        <begin position="23"/>
        <end position="149"/>
    </location>
</feature>
<keyword evidence="1" id="KW-0732">Signal</keyword>
<dbReference type="EMBL" id="CP089984">
    <property type="protein sequence ID" value="WXB13504.1"/>
    <property type="molecule type" value="Genomic_DNA"/>
</dbReference>
<evidence type="ECO:0000313" key="3">
    <source>
        <dbReference type="Proteomes" id="UP001370348"/>
    </source>
</evidence>
<name>A0ABZ2LRG0_9BACT</name>
<gene>
    <name evidence="2" type="ORF">LZC94_37385</name>
</gene>
<organism evidence="2 3">
    <name type="scientific">Pendulispora albinea</name>
    <dbReference type="NCBI Taxonomy" id="2741071"/>
    <lineage>
        <taxon>Bacteria</taxon>
        <taxon>Pseudomonadati</taxon>
        <taxon>Myxococcota</taxon>
        <taxon>Myxococcia</taxon>
        <taxon>Myxococcales</taxon>
        <taxon>Sorangiineae</taxon>
        <taxon>Pendulisporaceae</taxon>
        <taxon>Pendulispora</taxon>
    </lineage>
</organism>
<sequence>MKSHISPAAILFASIGCLLVVACSSDDKSEPPATATGLTCSNANQCYVGLDAATVKGHVVCLTQLKDGYCTHTCTSDADCCAVPGECKHGKEVCAPVQSAEGKYCVLSCEASNLPAGTEATAYCQQHANPNFTCRSTGGGSDNRKFCGP</sequence>
<evidence type="ECO:0000256" key="1">
    <source>
        <dbReference type="SAM" id="SignalP"/>
    </source>
</evidence>
<evidence type="ECO:0008006" key="4">
    <source>
        <dbReference type="Google" id="ProtNLM"/>
    </source>
</evidence>